<sequence>MVCEFHHCRELQRSFVSKWGEIHIIKENQFFLIRDKGWTLPPTWEPVLMNVARYNIGSADDDIVDIVSSFVPPETSTTTTPPTLWYQHRRQRRRNPRPPPPQDAP</sequence>
<comment type="caution">
    <text evidence="2">The sequence shown here is derived from an EMBL/GenBank/DDBJ whole genome shotgun (WGS) entry which is preliminary data.</text>
</comment>
<dbReference type="Proteomes" id="UP000053268">
    <property type="component" value="Unassembled WGS sequence"/>
</dbReference>
<feature type="compositionally biased region" description="Low complexity" evidence="1">
    <location>
        <begin position="71"/>
        <end position="83"/>
    </location>
</feature>
<dbReference type="AlphaFoldDB" id="A0A0N1PJL5"/>
<accession>A0A0N1PJL5</accession>
<protein>
    <submittedName>
        <fullName evidence="2">Uncharacterized protein</fullName>
    </submittedName>
</protein>
<feature type="compositionally biased region" description="Basic residues" evidence="1">
    <location>
        <begin position="87"/>
        <end position="96"/>
    </location>
</feature>
<dbReference type="EMBL" id="LADI01012000">
    <property type="protein sequence ID" value="KPJ20736.1"/>
    <property type="molecule type" value="Genomic_DNA"/>
</dbReference>
<feature type="region of interest" description="Disordered" evidence="1">
    <location>
        <begin position="71"/>
        <end position="105"/>
    </location>
</feature>
<evidence type="ECO:0000313" key="2">
    <source>
        <dbReference type="EMBL" id="KPJ20736.1"/>
    </source>
</evidence>
<proteinExistence type="predicted"/>
<organism evidence="2 3">
    <name type="scientific">Papilio xuthus</name>
    <name type="common">Asian swallowtail butterfly</name>
    <dbReference type="NCBI Taxonomy" id="66420"/>
    <lineage>
        <taxon>Eukaryota</taxon>
        <taxon>Metazoa</taxon>
        <taxon>Ecdysozoa</taxon>
        <taxon>Arthropoda</taxon>
        <taxon>Hexapoda</taxon>
        <taxon>Insecta</taxon>
        <taxon>Pterygota</taxon>
        <taxon>Neoptera</taxon>
        <taxon>Endopterygota</taxon>
        <taxon>Lepidoptera</taxon>
        <taxon>Glossata</taxon>
        <taxon>Ditrysia</taxon>
        <taxon>Papilionoidea</taxon>
        <taxon>Papilionidae</taxon>
        <taxon>Papilioninae</taxon>
        <taxon>Papilio</taxon>
    </lineage>
</organism>
<reference evidence="2 3" key="1">
    <citation type="journal article" date="2015" name="Nat. Commun.">
        <title>Outbred genome sequencing and CRISPR/Cas9 gene editing in butterflies.</title>
        <authorList>
            <person name="Li X."/>
            <person name="Fan D."/>
            <person name="Zhang W."/>
            <person name="Liu G."/>
            <person name="Zhang L."/>
            <person name="Zhao L."/>
            <person name="Fang X."/>
            <person name="Chen L."/>
            <person name="Dong Y."/>
            <person name="Chen Y."/>
            <person name="Ding Y."/>
            <person name="Zhao R."/>
            <person name="Feng M."/>
            <person name="Zhu Y."/>
            <person name="Feng Y."/>
            <person name="Jiang X."/>
            <person name="Zhu D."/>
            <person name="Xiang H."/>
            <person name="Feng X."/>
            <person name="Li S."/>
            <person name="Wang J."/>
            <person name="Zhang G."/>
            <person name="Kronforst M.R."/>
            <person name="Wang W."/>
        </authorList>
    </citation>
    <scope>NUCLEOTIDE SEQUENCE [LARGE SCALE GENOMIC DNA]</scope>
    <source>
        <strain evidence="2">Ya'a_city_454_Px</strain>
        <tissue evidence="2">Whole body</tissue>
    </source>
</reference>
<gene>
    <name evidence="2" type="ORF">RR46_00087</name>
</gene>
<name>A0A0N1PJL5_PAPXU</name>
<evidence type="ECO:0000313" key="3">
    <source>
        <dbReference type="Proteomes" id="UP000053268"/>
    </source>
</evidence>
<keyword evidence="3" id="KW-1185">Reference proteome</keyword>
<evidence type="ECO:0000256" key="1">
    <source>
        <dbReference type="SAM" id="MobiDB-lite"/>
    </source>
</evidence>